<gene>
    <name evidence="1" type="ORF">J5Y03_02635</name>
</gene>
<keyword evidence="2" id="KW-1185">Reference proteome</keyword>
<sequence>MLPKEMYKLMLKAYIKPIFKDKGYKTKGNIFVKESDNIIQIIHLIPGTWNTKDENSFTIDLKICSKEFLKAIGEELPNNWFSYNTIINPLIECALENLKSSWSYPGYTIREDTDIKNVAMEVKKDLEEIIFPYVEKLNSINEILNEIEHLGFRANFTHKITLYYLLNKKDMAQKEFLKCWMSETLNPNYKPRILKIANKLGLEIPTN</sequence>
<comment type="caution">
    <text evidence="1">The sequence shown here is derived from an EMBL/GenBank/DDBJ whole genome shotgun (WGS) entry which is preliminary data.</text>
</comment>
<name>A0A940NSH9_9BACI</name>
<evidence type="ECO:0000313" key="1">
    <source>
        <dbReference type="EMBL" id="MBP0724078.1"/>
    </source>
</evidence>
<accession>A0A940NSH9</accession>
<organism evidence="1 2">
    <name type="scientific">Gottfriedia endophytica</name>
    <dbReference type="NCBI Taxonomy" id="2820819"/>
    <lineage>
        <taxon>Bacteria</taxon>
        <taxon>Bacillati</taxon>
        <taxon>Bacillota</taxon>
        <taxon>Bacilli</taxon>
        <taxon>Bacillales</taxon>
        <taxon>Bacillaceae</taxon>
        <taxon>Gottfriedia</taxon>
    </lineage>
</organism>
<evidence type="ECO:0000313" key="2">
    <source>
        <dbReference type="Proteomes" id="UP000682134"/>
    </source>
</evidence>
<dbReference type="InterPro" id="IPR025412">
    <property type="entry name" value="DUF4304"/>
</dbReference>
<dbReference type="Pfam" id="PF14137">
    <property type="entry name" value="DUF4304"/>
    <property type="match status" value="1"/>
</dbReference>
<dbReference type="EMBL" id="JAGIYQ010000001">
    <property type="protein sequence ID" value="MBP0724078.1"/>
    <property type="molecule type" value="Genomic_DNA"/>
</dbReference>
<dbReference type="Proteomes" id="UP000682134">
    <property type="component" value="Unassembled WGS sequence"/>
</dbReference>
<reference evidence="1" key="1">
    <citation type="submission" date="2021-04" db="EMBL/GenBank/DDBJ databases">
        <title>Genome seq and assembly of Bacillus sp.</title>
        <authorList>
            <person name="Chhetri G."/>
        </authorList>
    </citation>
    <scope>NUCLEOTIDE SEQUENCE</scope>
    <source>
        <strain evidence="1">RG28</strain>
    </source>
</reference>
<dbReference type="RefSeq" id="WP_209402153.1">
    <property type="nucleotide sequence ID" value="NZ_JAGIYQ010000001.1"/>
</dbReference>
<proteinExistence type="predicted"/>
<dbReference type="AlphaFoldDB" id="A0A940NSH9"/>
<protein>
    <submittedName>
        <fullName evidence="1">DUF4304 domain-containing protein</fullName>
    </submittedName>
</protein>